<sequence>MKQLSSITIKVFILVLLIVISFNVLANQGAWYIKPSIGASAFDDTDAELNSVVGSTEKIDIEFDPGLTLGIGLGYFFTDNISMELSINQHENDADMTFSSVGIEANDKVSGEFKVSYLTINSYWHVQRKGAWRPYLGLGAGVTTNAEVDVDGTSNKVALESDGDLVLQLMFGFDYELTQQLALLTELKYTNIELTDLEQNSADQRLDNLQYNPFTLQFGLLYSF</sequence>
<keyword evidence="4" id="KW-1185">Reference proteome</keyword>
<gene>
    <name evidence="3" type="ORF">RI845_06540</name>
</gene>
<protein>
    <submittedName>
        <fullName evidence="3">Porin family protein</fullName>
    </submittedName>
</protein>
<dbReference type="Proteomes" id="UP001248581">
    <property type="component" value="Chromosome"/>
</dbReference>
<dbReference type="InterPro" id="IPR027385">
    <property type="entry name" value="Beta-barrel_OMP"/>
</dbReference>
<reference evidence="4" key="1">
    <citation type="submission" date="2023-09" db="EMBL/GenBank/DDBJ databases">
        <authorList>
            <person name="Li S."/>
            <person name="Li X."/>
            <person name="Zhang C."/>
            <person name="Zhao Z."/>
        </authorList>
    </citation>
    <scope>NUCLEOTIDE SEQUENCE [LARGE SCALE GENOMIC DNA]</scope>
    <source>
        <strain evidence="4">SQ345</strain>
    </source>
</reference>
<proteinExistence type="predicted"/>
<dbReference type="Pfam" id="PF13505">
    <property type="entry name" value="OMP_b-brl"/>
    <property type="match status" value="1"/>
</dbReference>
<name>A0ABY9TN99_9GAMM</name>
<keyword evidence="1" id="KW-0732">Signal</keyword>
<evidence type="ECO:0000259" key="2">
    <source>
        <dbReference type="Pfam" id="PF13505"/>
    </source>
</evidence>
<evidence type="ECO:0000313" key="4">
    <source>
        <dbReference type="Proteomes" id="UP001248581"/>
    </source>
</evidence>
<dbReference type="SUPFAM" id="SSF56925">
    <property type="entry name" value="OMPA-like"/>
    <property type="match status" value="1"/>
</dbReference>
<dbReference type="PANTHER" id="PTHR36920:SF1">
    <property type="entry name" value="OUTER MEMBRANE PROTEIN W"/>
    <property type="match status" value="1"/>
</dbReference>
<evidence type="ECO:0000256" key="1">
    <source>
        <dbReference type="ARBA" id="ARBA00022729"/>
    </source>
</evidence>
<dbReference type="InterPro" id="IPR011250">
    <property type="entry name" value="OMP/PagP_B-barrel"/>
</dbReference>
<dbReference type="PANTHER" id="PTHR36920">
    <property type="match status" value="1"/>
</dbReference>
<dbReference type="Gene3D" id="2.40.160.20">
    <property type="match status" value="1"/>
</dbReference>
<accession>A0ABY9TN99</accession>
<dbReference type="EMBL" id="CP134146">
    <property type="protein sequence ID" value="WNC69793.1"/>
    <property type="molecule type" value="Genomic_DNA"/>
</dbReference>
<dbReference type="InterPro" id="IPR005618">
    <property type="entry name" value="OMPW"/>
</dbReference>
<feature type="domain" description="Outer membrane protein beta-barrel" evidence="2">
    <location>
        <begin position="12"/>
        <end position="224"/>
    </location>
</feature>
<dbReference type="RefSeq" id="WP_348388935.1">
    <property type="nucleotide sequence ID" value="NZ_CP134146.1"/>
</dbReference>
<evidence type="ECO:0000313" key="3">
    <source>
        <dbReference type="EMBL" id="WNC69793.1"/>
    </source>
</evidence>
<organism evidence="3 4">
    <name type="scientific">Thalassotalea nanhaiensis</name>
    <dbReference type="NCBI Taxonomy" id="3065648"/>
    <lineage>
        <taxon>Bacteria</taxon>
        <taxon>Pseudomonadati</taxon>
        <taxon>Pseudomonadota</taxon>
        <taxon>Gammaproteobacteria</taxon>
        <taxon>Alteromonadales</taxon>
        <taxon>Colwelliaceae</taxon>
        <taxon>Thalassotalea</taxon>
    </lineage>
</organism>